<protein>
    <submittedName>
        <fullName evidence="2">Chromosome segregation ATPase</fullName>
    </submittedName>
</protein>
<dbReference type="EMBL" id="LM997413">
    <property type="protein sequence ID" value="CEA06376.1"/>
    <property type="molecule type" value="Genomic_DNA"/>
</dbReference>
<dbReference type="RefSeq" id="WP_158023935.1">
    <property type="nucleotide sequence ID" value="NZ_LK391969.1"/>
</dbReference>
<keyword evidence="1" id="KW-0175">Coiled coil</keyword>
<sequence>MSAGETGRTQQPLLTEAVMFFSDQGISREMLFPEFEALLDGLVAAPECADETIEAVFLQINHRLHVRAAVFFTLDFDMDGYVNRLWNMPLRQLAEKAGRGPDMGGGPIRLACLGFCTASAYLPGMWKPGQRGGKADLSLIKQAVTRNALGILGEDEEARAVLESDKLQMAAEDAWYGGNPVPVGEAAATVADPTAELDALKAAHAGEVAEYLGQIMELNSRLSVQEQIHRQQLAALREEHAEQLAVGQGELLDIKQELAEQQRLNALMRRELSRLQNRTAADTG</sequence>
<feature type="coiled-coil region" evidence="1">
    <location>
        <begin position="251"/>
        <end position="278"/>
    </location>
</feature>
<dbReference type="PATRIC" id="fig|1461581.3.peg.2719"/>
<gene>
    <name evidence="2" type="ORF">BN1049_02761</name>
</gene>
<evidence type="ECO:0000256" key="1">
    <source>
        <dbReference type="SAM" id="Coils"/>
    </source>
</evidence>
<dbReference type="EMBL" id="LK391969">
    <property type="protein sequence ID" value="CEF27801.1"/>
    <property type="molecule type" value="Genomic_DNA"/>
</dbReference>
<dbReference type="OrthoDB" id="6189582at2"/>
<proteinExistence type="predicted"/>
<dbReference type="AlphaFoldDB" id="A0A078MNI7"/>
<name>A0A078MNI7_9PSED</name>
<organism evidence="2">
    <name type="scientific">Pseudomonas saudimassiliensis</name>
    <dbReference type="NCBI Taxonomy" id="1461581"/>
    <lineage>
        <taxon>Bacteria</taxon>
        <taxon>Pseudomonadati</taxon>
        <taxon>Pseudomonadota</taxon>
        <taxon>Gammaproteobacteria</taxon>
        <taxon>Pseudomonadales</taxon>
        <taxon>Pseudomonadaceae</taxon>
        <taxon>Pseudomonas</taxon>
    </lineage>
</organism>
<accession>A0A078MNI7</accession>
<reference evidence="2" key="1">
    <citation type="submission" date="2014-07" db="EMBL/GenBank/DDBJ databases">
        <authorList>
            <person name="Urmite Genomes Urmite Genomes"/>
        </authorList>
    </citation>
    <scope>NUCLEOTIDE SEQUENCE</scope>
    <source>
        <strain evidence="2">12M76_air</strain>
    </source>
</reference>
<evidence type="ECO:0000313" key="2">
    <source>
        <dbReference type="EMBL" id="CEA06376.1"/>
    </source>
</evidence>